<sequence>MVSFVKVCPGCGHMEPEYESVCSACNQFIGMEPSIPEPQRKDVRNTDPEEAAKPEATTAKVTNQNANTAALADSSVSVQKQSVLFLDIQNENHILTIQAGQILGQEYPDSEADVQIPRKIEGVEFVHRCHCRFQYEGLHWTLEALDQAQWGGEFNNPTWINDVLLSPGKKEKVKNGDLIRLSGLYIRIKTVE</sequence>
<dbReference type="EMBL" id="CP021425">
    <property type="protein sequence ID" value="ARU58373.1"/>
    <property type="molecule type" value="Genomic_DNA"/>
</dbReference>
<organism evidence="3 4">
    <name type="scientific">Oleiphilus messinensis</name>
    <dbReference type="NCBI Taxonomy" id="141451"/>
    <lineage>
        <taxon>Bacteria</taxon>
        <taxon>Pseudomonadati</taxon>
        <taxon>Pseudomonadota</taxon>
        <taxon>Gammaproteobacteria</taxon>
        <taxon>Oceanospirillales</taxon>
        <taxon>Oleiphilaceae</taxon>
        <taxon>Oleiphilus</taxon>
    </lineage>
</organism>
<dbReference type="KEGG" id="ome:OLMES_4376"/>
<evidence type="ECO:0000313" key="3">
    <source>
        <dbReference type="EMBL" id="ARU58373.1"/>
    </source>
</evidence>
<evidence type="ECO:0000256" key="1">
    <source>
        <dbReference type="SAM" id="MobiDB-lite"/>
    </source>
</evidence>
<dbReference type="Gene3D" id="2.60.200.20">
    <property type="match status" value="1"/>
</dbReference>
<evidence type="ECO:0000259" key="2">
    <source>
        <dbReference type="Pfam" id="PF00498"/>
    </source>
</evidence>
<protein>
    <recommendedName>
        <fullName evidence="2">FHA domain-containing protein</fullName>
    </recommendedName>
</protein>
<dbReference type="OrthoDB" id="9815482at2"/>
<dbReference type="CDD" id="cd00060">
    <property type="entry name" value="FHA"/>
    <property type="match status" value="1"/>
</dbReference>
<dbReference type="InterPro" id="IPR000253">
    <property type="entry name" value="FHA_dom"/>
</dbReference>
<dbReference type="RefSeq" id="WP_087463160.1">
    <property type="nucleotide sequence ID" value="NZ_CP021425.1"/>
</dbReference>
<dbReference type="InterPro" id="IPR008984">
    <property type="entry name" value="SMAD_FHA_dom_sf"/>
</dbReference>
<name>A0A1Y0IG51_9GAMM</name>
<feature type="compositionally biased region" description="Basic and acidic residues" evidence="1">
    <location>
        <begin position="38"/>
        <end position="53"/>
    </location>
</feature>
<evidence type="ECO:0000313" key="4">
    <source>
        <dbReference type="Proteomes" id="UP000196027"/>
    </source>
</evidence>
<dbReference type="AlphaFoldDB" id="A0A1Y0IG51"/>
<keyword evidence="4" id="KW-1185">Reference proteome</keyword>
<feature type="region of interest" description="Disordered" evidence="1">
    <location>
        <begin position="33"/>
        <end position="57"/>
    </location>
</feature>
<accession>A0A1Y0IG51</accession>
<dbReference type="Proteomes" id="UP000196027">
    <property type="component" value="Chromosome"/>
</dbReference>
<proteinExistence type="predicted"/>
<reference evidence="3 4" key="1">
    <citation type="submission" date="2017-05" db="EMBL/GenBank/DDBJ databases">
        <title>Genomic insights into alkan degradation activity of Oleiphilus messinensis.</title>
        <authorList>
            <person name="Kozyavkin S.A."/>
            <person name="Slesarev A.I."/>
            <person name="Golyshin P.N."/>
            <person name="Korzhenkov A."/>
            <person name="Golyshina O.N."/>
            <person name="Toshchakov S.V."/>
        </authorList>
    </citation>
    <scope>NUCLEOTIDE SEQUENCE [LARGE SCALE GENOMIC DNA]</scope>
    <source>
        <strain evidence="3 4">ME102</strain>
    </source>
</reference>
<feature type="domain" description="FHA" evidence="2">
    <location>
        <begin position="106"/>
        <end position="181"/>
    </location>
</feature>
<dbReference type="Pfam" id="PF00498">
    <property type="entry name" value="FHA"/>
    <property type="match status" value="1"/>
</dbReference>
<dbReference type="SUPFAM" id="SSF49879">
    <property type="entry name" value="SMAD/FHA domain"/>
    <property type="match status" value="1"/>
</dbReference>
<gene>
    <name evidence="3" type="ORF">OLMES_4376</name>
</gene>